<sequence>MRVLSWNLWWRFGDWQRRRHAIRTVLAETAPDLCGLQEVWADPDENLAGWLAAELGMHWAWGPTANAQQWQARTGDDSAQFGTALLSRWPLAAVAVEELPAAPGRTVLAATVEAPYARIPFFTAHLAATAYASAARLEQVDRIRELVAARPSDSHPPVVTGDFNAEPDSDEMRALGGDKTAPRTAPGLILMDAWRFADPGDEGLTWNRRNPHVAAAPEPSMRIDYVRVGLRYDLEAGRVESVRLAGTEPVAGVWPSDHFAVVAELREPPT</sequence>
<dbReference type="PANTHER" id="PTHR14859">
    <property type="entry name" value="CALCOFLUOR WHITE HYPERSENSITIVE PROTEIN PRECURSOR"/>
    <property type="match status" value="1"/>
</dbReference>
<dbReference type="InterPro" id="IPR051916">
    <property type="entry name" value="GPI-anchor_lipid_remodeler"/>
</dbReference>
<name>A0ABN2L2J4_9ACTN</name>
<organism evidence="2 3">
    <name type="scientific">Luedemannella helvata</name>
    <dbReference type="NCBI Taxonomy" id="349315"/>
    <lineage>
        <taxon>Bacteria</taxon>
        <taxon>Bacillati</taxon>
        <taxon>Actinomycetota</taxon>
        <taxon>Actinomycetes</taxon>
        <taxon>Micromonosporales</taxon>
        <taxon>Micromonosporaceae</taxon>
        <taxon>Luedemannella</taxon>
    </lineage>
</organism>
<accession>A0ABN2L2J4</accession>
<reference evidence="2 3" key="1">
    <citation type="journal article" date="2019" name="Int. J. Syst. Evol. Microbiol.">
        <title>The Global Catalogue of Microorganisms (GCM) 10K type strain sequencing project: providing services to taxonomists for standard genome sequencing and annotation.</title>
        <authorList>
            <consortium name="The Broad Institute Genomics Platform"/>
            <consortium name="The Broad Institute Genome Sequencing Center for Infectious Disease"/>
            <person name="Wu L."/>
            <person name="Ma J."/>
        </authorList>
    </citation>
    <scope>NUCLEOTIDE SEQUENCE [LARGE SCALE GENOMIC DNA]</scope>
    <source>
        <strain evidence="2 3">JCM 13249</strain>
    </source>
</reference>
<gene>
    <name evidence="2" type="ORF">GCM10009681_49030</name>
</gene>
<dbReference type="Pfam" id="PF03372">
    <property type="entry name" value="Exo_endo_phos"/>
    <property type="match status" value="1"/>
</dbReference>
<evidence type="ECO:0000313" key="2">
    <source>
        <dbReference type="EMBL" id="GAA1771801.1"/>
    </source>
</evidence>
<protein>
    <recommendedName>
        <fullName evidence="1">Endonuclease/exonuclease/phosphatase domain-containing protein</fullName>
    </recommendedName>
</protein>
<proteinExistence type="predicted"/>
<dbReference type="EMBL" id="BAAALS010000031">
    <property type="protein sequence ID" value="GAA1771801.1"/>
    <property type="molecule type" value="Genomic_DNA"/>
</dbReference>
<dbReference type="RefSeq" id="WP_344086639.1">
    <property type="nucleotide sequence ID" value="NZ_BAAALS010000031.1"/>
</dbReference>
<evidence type="ECO:0000259" key="1">
    <source>
        <dbReference type="Pfam" id="PF03372"/>
    </source>
</evidence>
<dbReference type="Gene3D" id="3.60.10.10">
    <property type="entry name" value="Endonuclease/exonuclease/phosphatase"/>
    <property type="match status" value="1"/>
</dbReference>
<dbReference type="SUPFAM" id="SSF56219">
    <property type="entry name" value="DNase I-like"/>
    <property type="match status" value="1"/>
</dbReference>
<comment type="caution">
    <text evidence="2">The sequence shown here is derived from an EMBL/GenBank/DDBJ whole genome shotgun (WGS) entry which is preliminary data.</text>
</comment>
<dbReference type="InterPro" id="IPR036691">
    <property type="entry name" value="Endo/exonu/phosph_ase_sf"/>
</dbReference>
<evidence type="ECO:0000313" key="3">
    <source>
        <dbReference type="Proteomes" id="UP001500655"/>
    </source>
</evidence>
<dbReference type="Proteomes" id="UP001500655">
    <property type="component" value="Unassembled WGS sequence"/>
</dbReference>
<keyword evidence="3" id="KW-1185">Reference proteome</keyword>
<feature type="domain" description="Endonuclease/exonuclease/phosphatase" evidence="1">
    <location>
        <begin position="4"/>
        <end position="258"/>
    </location>
</feature>
<dbReference type="InterPro" id="IPR005135">
    <property type="entry name" value="Endo/exonuclease/phosphatase"/>
</dbReference>
<dbReference type="PANTHER" id="PTHR14859:SF1">
    <property type="entry name" value="PGAP2-INTERACTING PROTEIN"/>
    <property type="match status" value="1"/>
</dbReference>